<gene>
    <name evidence="1" type="ORF">LCGC14_0660360</name>
</gene>
<name>A0A0F9U226_9ZZZZ</name>
<accession>A0A0F9U226</accession>
<comment type="caution">
    <text evidence="1">The sequence shown here is derived from an EMBL/GenBank/DDBJ whole genome shotgun (WGS) entry which is preliminary data.</text>
</comment>
<protein>
    <submittedName>
        <fullName evidence="1">Uncharacterized protein</fullName>
    </submittedName>
</protein>
<sequence>MLTNKQIKDFPRRIRTLKLDSGWSQRQSIEALAKEAEFIIILALLEPDAGAKLVTRAAVKAALDASRK</sequence>
<organism evidence="1">
    <name type="scientific">marine sediment metagenome</name>
    <dbReference type="NCBI Taxonomy" id="412755"/>
    <lineage>
        <taxon>unclassified sequences</taxon>
        <taxon>metagenomes</taxon>
        <taxon>ecological metagenomes</taxon>
    </lineage>
</organism>
<reference evidence="1" key="1">
    <citation type="journal article" date="2015" name="Nature">
        <title>Complex archaea that bridge the gap between prokaryotes and eukaryotes.</title>
        <authorList>
            <person name="Spang A."/>
            <person name="Saw J.H."/>
            <person name="Jorgensen S.L."/>
            <person name="Zaremba-Niedzwiedzka K."/>
            <person name="Martijn J."/>
            <person name="Lind A.E."/>
            <person name="van Eijk R."/>
            <person name="Schleper C."/>
            <person name="Guy L."/>
            <person name="Ettema T.J."/>
        </authorList>
    </citation>
    <scope>NUCLEOTIDE SEQUENCE</scope>
</reference>
<dbReference type="EMBL" id="LAZR01001261">
    <property type="protein sequence ID" value="KKN47713.1"/>
    <property type="molecule type" value="Genomic_DNA"/>
</dbReference>
<dbReference type="AlphaFoldDB" id="A0A0F9U226"/>
<proteinExistence type="predicted"/>
<evidence type="ECO:0000313" key="1">
    <source>
        <dbReference type="EMBL" id="KKN47713.1"/>
    </source>
</evidence>